<dbReference type="InterPro" id="IPR051556">
    <property type="entry name" value="N-term/lysine_N-AcTrnsfr"/>
</dbReference>
<protein>
    <submittedName>
        <fullName evidence="1">Acyl-CoA N-acyltransferases superfamily protein, putative isoform 2</fullName>
    </submittedName>
</protein>
<evidence type="ECO:0000313" key="1">
    <source>
        <dbReference type="EMBL" id="EOY25293.1"/>
    </source>
</evidence>
<evidence type="ECO:0000313" key="2">
    <source>
        <dbReference type="Proteomes" id="UP000026915"/>
    </source>
</evidence>
<keyword evidence="2" id="KW-1185">Reference proteome</keyword>
<dbReference type="SUPFAM" id="SSF55729">
    <property type="entry name" value="Acyl-CoA N-acyltransferases (Nat)"/>
    <property type="match status" value="1"/>
</dbReference>
<dbReference type="Proteomes" id="UP000026915">
    <property type="component" value="Chromosome 3"/>
</dbReference>
<organism evidence="1 2">
    <name type="scientific">Theobroma cacao</name>
    <name type="common">Cacao</name>
    <name type="synonym">Cocoa</name>
    <dbReference type="NCBI Taxonomy" id="3641"/>
    <lineage>
        <taxon>Eukaryota</taxon>
        <taxon>Viridiplantae</taxon>
        <taxon>Streptophyta</taxon>
        <taxon>Embryophyta</taxon>
        <taxon>Tracheophyta</taxon>
        <taxon>Spermatophyta</taxon>
        <taxon>Magnoliopsida</taxon>
        <taxon>eudicotyledons</taxon>
        <taxon>Gunneridae</taxon>
        <taxon>Pentapetalae</taxon>
        <taxon>rosids</taxon>
        <taxon>malvids</taxon>
        <taxon>Malvales</taxon>
        <taxon>Malvaceae</taxon>
        <taxon>Byttnerioideae</taxon>
        <taxon>Theobroma</taxon>
    </lineage>
</organism>
<accession>A0A061G7B6</accession>
<dbReference type="AlphaFoldDB" id="A0A061G7B6"/>
<dbReference type="PANTHER" id="PTHR42919">
    <property type="entry name" value="N-ALPHA-ACETYLTRANSFERASE"/>
    <property type="match status" value="1"/>
</dbReference>
<name>A0A061G7B6_THECC</name>
<gene>
    <name evidence="1" type="ORF">TCM_016655</name>
</gene>
<sequence>MAHLLQSQSFISRSSVWTEPRQQHRHACVKLGDQHRHGSWKIDGKRRARGTFFNGRVVQCCTTSSSSLASSSAKAAVKLIDGNAEENDNGRWGDGKDQPLYLASEYGWKVRRLEEDQDEIRKVAQIQAEAFHQPMAFFDDFFFQFFQAEVLAALIYKLRNSPPSRRRKIASCLLKACDVLSVLWGFKFLVLRAYEDDFGARKLYSNAGYRVVSGDPPWMSYWIGRRRRVVLIKQCNFLNLI</sequence>
<proteinExistence type="predicted"/>
<dbReference type="Gene3D" id="3.40.630.30">
    <property type="match status" value="1"/>
</dbReference>
<dbReference type="EMBL" id="CM001881">
    <property type="protein sequence ID" value="EOY25293.1"/>
    <property type="molecule type" value="Genomic_DNA"/>
</dbReference>
<dbReference type="PANTHER" id="PTHR42919:SF20">
    <property type="entry name" value="GCN5-RELATED N-ACETYLTRANSFERASE 10, CHLOROPLASTIC"/>
    <property type="match status" value="1"/>
</dbReference>
<reference evidence="1 2" key="1">
    <citation type="journal article" date="2013" name="Genome Biol.">
        <title>The genome sequence of the most widely cultivated cacao type and its use to identify candidate genes regulating pod color.</title>
        <authorList>
            <person name="Motamayor J.C."/>
            <person name="Mockaitis K."/>
            <person name="Schmutz J."/>
            <person name="Haiminen N."/>
            <person name="Iii D.L."/>
            <person name="Cornejo O."/>
            <person name="Findley S.D."/>
            <person name="Zheng P."/>
            <person name="Utro F."/>
            <person name="Royaert S."/>
            <person name="Saski C."/>
            <person name="Jenkins J."/>
            <person name="Podicheti R."/>
            <person name="Zhao M."/>
            <person name="Scheffler B.E."/>
            <person name="Stack J.C."/>
            <person name="Feltus F.A."/>
            <person name="Mustiga G.M."/>
            <person name="Amores F."/>
            <person name="Phillips W."/>
            <person name="Marelli J.P."/>
            <person name="May G.D."/>
            <person name="Shapiro H."/>
            <person name="Ma J."/>
            <person name="Bustamante C.D."/>
            <person name="Schnell R.J."/>
            <person name="Main D."/>
            <person name="Gilbert D."/>
            <person name="Parida L."/>
            <person name="Kuhn D.N."/>
        </authorList>
    </citation>
    <scope>NUCLEOTIDE SEQUENCE [LARGE SCALE GENOMIC DNA]</scope>
    <source>
        <strain evidence="2">cv. Matina 1-6</strain>
    </source>
</reference>
<dbReference type="InterPro" id="IPR016181">
    <property type="entry name" value="Acyl_CoA_acyltransferase"/>
</dbReference>
<dbReference type="Gramene" id="EOY25293">
    <property type="protein sequence ID" value="EOY25293"/>
    <property type="gene ID" value="TCM_016655"/>
</dbReference>